<dbReference type="SMART" id="SM00421">
    <property type="entry name" value="HTH_LUXR"/>
    <property type="match status" value="1"/>
</dbReference>
<evidence type="ECO:0000259" key="3">
    <source>
        <dbReference type="PROSITE" id="PS50043"/>
    </source>
</evidence>
<dbReference type="Gene3D" id="1.25.40.10">
    <property type="entry name" value="Tetratricopeptide repeat domain"/>
    <property type="match status" value="1"/>
</dbReference>
<dbReference type="Pfam" id="PF00196">
    <property type="entry name" value="GerE"/>
    <property type="match status" value="1"/>
</dbReference>
<name>A0A6J4M6C9_9ACTN</name>
<evidence type="ECO:0000256" key="2">
    <source>
        <dbReference type="ARBA" id="ARBA00022840"/>
    </source>
</evidence>
<reference evidence="4" key="1">
    <citation type="submission" date="2020-02" db="EMBL/GenBank/DDBJ databases">
        <authorList>
            <person name="Meier V. D."/>
        </authorList>
    </citation>
    <scope>NUCLEOTIDE SEQUENCE</scope>
    <source>
        <strain evidence="4">AVDCRST_MAG34</strain>
    </source>
</reference>
<dbReference type="InterPro" id="IPR000792">
    <property type="entry name" value="Tscrpt_reg_LuxR_C"/>
</dbReference>
<dbReference type="PANTHER" id="PTHR16305:SF35">
    <property type="entry name" value="TRANSCRIPTIONAL ACTIVATOR DOMAIN"/>
    <property type="match status" value="1"/>
</dbReference>
<dbReference type="InterPro" id="IPR036388">
    <property type="entry name" value="WH-like_DNA-bd_sf"/>
</dbReference>
<dbReference type="SUPFAM" id="SSF52540">
    <property type="entry name" value="P-loop containing nucleoside triphosphate hydrolases"/>
    <property type="match status" value="1"/>
</dbReference>
<dbReference type="InterPro" id="IPR011990">
    <property type="entry name" value="TPR-like_helical_dom_sf"/>
</dbReference>
<evidence type="ECO:0000313" key="4">
    <source>
        <dbReference type="EMBL" id="CAA9351247.1"/>
    </source>
</evidence>
<gene>
    <name evidence="4" type="ORF">AVDCRST_MAG34-1772</name>
</gene>
<dbReference type="SUPFAM" id="SSF48452">
    <property type="entry name" value="TPR-like"/>
    <property type="match status" value="1"/>
</dbReference>
<dbReference type="EMBL" id="CADCUI010000038">
    <property type="protein sequence ID" value="CAA9351247.1"/>
    <property type="molecule type" value="Genomic_DNA"/>
</dbReference>
<dbReference type="Pfam" id="PF13191">
    <property type="entry name" value="AAA_16"/>
    <property type="match status" value="1"/>
</dbReference>
<dbReference type="PRINTS" id="PR00038">
    <property type="entry name" value="HTHLUXR"/>
</dbReference>
<dbReference type="PANTHER" id="PTHR16305">
    <property type="entry name" value="TESTICULAR SOLUBLE ADENYLYL CYCLASE"/>
    <property type="match status" value="1"/>
</dbReference>
<keyword evidence="1" id="KW-0547">Nucleotide-binding</keyword>
<dbReference type="InterPro" id="IPR016032">
    <property type="entry name" value="Sig_transdc_resp-reg_C-effctor"/>
</dbReference>
<dbReference type="AlphaFoldDB" id="A0A6J4M6C9"/>
<dbReference type="InterPro" id="IPR041664">
    <property type="entry name" value="AAA_16"/>
</dbReference>
<organism evidence="4">
    <name type="scientific">uncultured Nocardioidaceae bacterium</name>
    <dbReference type="NCBI Taxonomy" id="253824"/>
    <lineage>
        <taxon>Bacteria</taxon>
        <taxon>Bacillati</taxon>
        <taxon>Actinomycetota</taxon>
        <taxon>Actinomycetes</taxon>
        <taxon>Propionibacteriales</taxon>
        <taxon>Nocardioidaceae</taxon>
        <taxon>environmental samples</taxon>
    </lineage>
</organism>
<dbReference type="GO" id="GO:0004016">
    <property type="term" value="F:adenylate cyclase activity"/>
    <property type="evidence" value="ECO:0007669"/>
    <property type="project" value="TreeGrafter"/>
</dbReference>
<dbReference type="PROSITE" id="PS50043">
    <property type="entry name" value="HTH_LUXR_2"/>
    <property type="match status" value="1"/>
</dbReference>
<dbReference type="GO" id="GO:0003677">
    <property type="term" value="F:DNA binding"/>
    <property type="evidence" value="ECO:0007669"/>
    <property type="project" value="InterPro"/>
</dbReference>
<feature type="domain" description="HTH luxR-type" evidence="3">
    <location>
        <begin position="844"/>
        <end position="909"/>
    </location>
</feature>
<keyword evidence="2" id="KW-0067">ATP-binding</keyword>
<evidence type="ECO:0000256" key="1">
    <source>
        <dbReference type="ARBA" id="ARBA00022741"/>
    </source>
</evidence>
<accession>A0A6J4M6C9</accession>
<dbReference type="Gene3D" id="1.10.10.10">
    <property type="entry name" value="Winged helix-like DNA-binding domain superfamily/Winged helix DNA-binding domain"/>
    <property type="match status" value="1"/>
</dbReference>
<dbReference type="GO" id="GO:0006355">
    <property type="term" value="P:regulation of DNA-templated transcription"/>
    <property type="evidence" value="ECO:0007669"/>
    <property type="project" value="InterPro"/>
</dbReference>
<dbReference type="Gene3D" id="3.40.50.300">
    <property type="entry name" value="P-loop containing nucleotide triphosphate hydrolases"/>
    <property type="match status" value="1"/>
</dbReference>
<sequence>MTRRRTALVGREPELARLDGFLQRAFVGGEALVVAGDPGVGKTSLLRYVVDRCVHHDAVVLQGSGTEVEIETGFAALHQLLYPYRERLEQLDSRHRVTLGVCLGLVDGPPPQRSAVGAASVALISQLAREHPVLVAVDDVQWVDRPSADVLAVVASHVAGQRVALLATVRDGTRSFFDHGTLPHLWVGPLNGSDSAALLEQREPMLPRATRDWILAQATGNPLAILELPLDAVATSWTVAPALSTRLQGLFAPRIQQLPRSARTFLLCMALEASGDLGVVLAAAARQATEADARLCAQRGLVTLDRVGATVQATHPLVRSTVVGLASWSERREAHRALAAANAGSLVRRAQHLAAAAVGRDEAVAGLLEESAEELLRRGDGAGAVAALLRSAELSREPRKRGRRLAQAAYVGAEVTGDLGGVSSLLAQARRDVPPAEQSLATATAAAYLLLNGDGDVRTSHRLLVAALQGRGDGEVSDSVRVEAVFTLLWICFFAGHSELWKPFHAELARLGPRAPQSLRLCAATFATPVVTGASARPELHEAIAAFEVQADPAQVVLVARAAFYLDELNACRTALWRAAEGDDEGETVTLAIAAWMLLGFEAYLDGQWDEAVRYCERGLELTQRHGFELLSWPGRYGLALVAAARGKDDVAASFTDEMLQWAQPRGVLSVMAYAHHAAAVSALGHRDFETAYRHASQVSAPGVIEPGLAHALWLMMDLVDAAVHSNRQAEALAHVEAMRAARVEQLSSRYALILAGCEALVAGPDRTHEAFQRALGTKEVDRWPFELARIQLAYGEQLRRARLHTRARDQLVAALEGFTLLRAEPWAARARSELAAGTSRHASVGAVVELTTRELEVATLAATGLTNTQIGARLGASPRTVAAHLSRVLAKLQLTSRAGLRDALRGTAVSG</sequence>
<protein>
    <recommendedName>
        <fullName evidence="3">HTH luxR-type domain-containing protein</fullName>
    </recommendedName>
</protein>
<dbReference type="InterPro" id="IPR027417">
    <property type="entry name" value="P-loop_NTPase"/>
</dbReference>
<dbReference type="GO" id="GO:0005737">
    <property type="term" value="C:cytoplasm"/>
    <property type="evidence" value="ECO:0007669"/>
    <property type="project" value="TreeGrafter"/>
</dbReference>
<dbReference type="GO" id="GO:0005524">
    <property type="term" value="F:ATP binding"/>
    <property type="evidence" value="ECO:0007669"/>
    <property type="project" value="UniProtKB-KW"/>
</dbReference>
<proteinExistence type="predicted"/>
<dbReference type="CDD" id="cd06170">
    <property type="entry name" value="LuxR_C_like"/>
    <property type="match status" value="1"/>
</dbReference>
<dbReference type="SUPFAM" id="SSF46894">
    <property type="entry name" value="C-terminal effector domain of the bipartite response regulators"/>
    <property type="match status" value="1"/>
</dbReference>